<accession>A0A285IZL2</accession>
<evidence type="ECO:0000259" key="1">
    <source>
        <dbReference type="Pfam" id="PF10090"/>
    </source>
</evidence>
<dbReference type="OrthoDB" id="9803702at2"/>
<dbReference type="EMBL" id="PGTD01000023">
    <property type="protein sequence ID" value="PJE25867.1"/>
    <property type="molecule type" value="Genomic_DNA"/>
</dbReference>
<dbReference type="InterPro" id="IPR018762">
    <property type="entry name" value="ChpT_C"/>
</dbReference>
<dbReference type="Proteomes" id="UP000231655">
    <property type="component" value="Unassembled WGS sequence"/>
</dbReference>
<dbReference type="GO" id="GO:0016740">
    <property type="term" value="F:transferase activity"/>
    <property type="evidence" value="ECO:0007669"/>
    <property type="project" value="UniProtKB-KW"/>
</dbReference>
<dbReference type="Gene3D" id="3.30.565.10">
    <property type="entry name" value="Histidine kinase-like ATPase, C-terminal domain"/>
    <property type="match status" value="1"/>
</dbReference>
<dbReference type="Gene3D" id="1.10.287.130">
    <property type="match status" value="1"/>
</dbReference>
<reference evidence="3 4" key="1">
    <citation type="submission" date="2017-09" db="EMBL/GenBank/DDBJ databases">
        <authorList>
            <person name="Ehlers B."/>
            <person name="Leendertz F.H."/>
        </authorList>
    </citation>
    <scope>NUCLEOTIDE SEQUENCE [LARGE SCALE GENOMIC DNA]</scope>
    <source>
        <strain evidence="3 4">CGMCC 1.12662</strain>
    </source>
</reference>
<dbReference type="Proteomes" id="UP000231702">
    <property type="component" value="Unassembled WGS sequence"/>
</dbReference>
<name>A0A285IZL2_9RHOB</name>
<organism evidence="3 4">
    <name type="scientific">Pseudooceanicola antarcticus</name>
    <dbReference type="NCBI Taxonomy" id="1247613"/>
    <lineage>
        <taxon>Bacteria</taxon>
        <taxon>Pseudomonadati</taxon>
        <taxon>Pseudomonadota</taxon>
        <taxon>Alphaproteobacteria</taxon>
        <taxon>Rhodobacterales</taxon>
        <taxon>Paracoccaceae</taxon>
        <taxon>Pseudooceanicola</taxon>
    </lineage>
</organism>
<feature type="domain" description="Histidine phosphotransferase ChpT C-terminal" evidence="1">
    <location>
        <begin position="77"/>
        <end position="195"/>
    </location>
</feature>
<keyword evidence="5" id="KW-1185">Reference proteome</keyword>
<evidence type="ECO:0000313" key="5">
    <source>
        <dbReference type="Proteomes" id="UP000231702"/>
    </source>
</evidence>
<dbReference type="InterPro" id="IPR036890">
    <property type="entry name" value="HATPase_C_sf"/>
</dbReference>
<sequence>MQTTHLLASLIGSRICHDLISPVGAIQNGLELLSLEGAVRGPEMMLISDSVSAASAKIRFMRIAFGMAGQGQKIGRTEVASVLEDLSQSSRITYDWTPTGDFDRGQIQEVFLALLCIESAMPHGGVISVTRADLPGKTWEVSGPALAARPDPQLWEVIQGRADGTAIAPAHVQFALLPALVAERHESIDLLVTEDSLTLRF</sequence>
<gene>
    <name evidence="2" type="ORF">CVM39_19385</name>
    <name evidence="3" type="ORF">SAMN06297129_2338</name>
</gene>
<dbReference type="RefSeq" id="WP_097146077.1">
    <property type="nucleotide sequence ID" value="NZ_OBEA01000004.1"/>
</dbReference>
<evidence type="ECO:0000313" key="2">
    <source>
        <dbReference type="EMBL" id="PJE25867.1"/>
    </source>
</evidence>
<proteinExistence type="predicted"/>
<evidence type="ECO:0000313" key="3">
    <source>
        <dbReference type="EMBL" id="SNY52546.1"/>
    </source>
</evidence>
<evidence type="ECO:0000313" key="4">
    <source>
        <dbReference type="Proteomes" id="UP000231655"/>
    </source>
</evidence>
<dbReference type="AlphaFoldDB" id="A0A285IZL2"/>
<reference evidence="2 5" key="2">
    <citation type="journal article" date="2018" name="Int. J. Syst. Evol. Microbiol.">
        <title>Pseudooceanicola lipolyticus sp. nov., a marine alphaproteobacterium, reclassification of Oceanicola flagellatus as Pseudooceanicola flagellatus comb. nov. and emended description of the genus Pseudooceanicola.</title>
        <authorList>
            <person name="Huang M.-M."/>
            <person name="Guo L.-L."/>
            <person name="Wu Y.-H."/>
            <person name="Lai Q.-L."/>
            <person name="Shao Z.-Z."/>
            <person name="Wang C.-S."/>
            <person name="Wu M."/>
            <person name="Xu X.-W."/>
        </authorList>
    </citation>
    <scope>NUCLEOTIDE SEQUENCE [LARGE SCALE GENOMIC DNA]</scope>
    <source>
        <strain evidence="2 5">Ar-45</strain>
    </source>
</reference>
<protein>
    <submittedName>
        <fullName evidence="2 3">Histidine phosphotransferase</fullName>
    </submittedName>
</protein>
<dbReference type="Pfam" id="PF10090">
    <property type="entry name" value="HPTransfase"/>
    <property type="match status" value="1"/>
</dbReference>
<keyword evidence="3" id="KW-0808">Transferase</keyword>
<dbReference type="EMBL" id="OBEA01000004">
    <property type="protein sequence ID" value="SNY52546.1"/>
    <property type="molecule type" value="Genomic_DNA"/>
</dbReference>